<keyword evidence="2" id="KW-1185">Reference proteome</keyword>
<gene>
    <name evidence="1" type="ORF">T10_5333</name>
</gene>
<sequence length="55" mass="6527">LYVEIIIVDTLNKFFPVFDDVFDEDLGSTVTCNTNKIQKWRYYKVVFVKSKIADF</sequence>
<dbReference type="EMBL" id="JYDO01002195">
    <property type="protein sequence ID" value="KRZ63655.1"/>
    <property type="molecule type" value="Genomic_DNA"/>
</dbReference>
<feature type="non-terminal residue" evidence="1">
    <location>
        <position position="55"/>
    </location>
</feature>
<evidence type="ECO:0000313" key="2">
    <source>
        <dbReference type="Proteomes" id="UP000054843"/>
    </source>
</evidence>
<name>A0A0V1LW61_9BILA</name>
<proteinExistence type="predicted"/>
<reference evidence="1 2" key="1">
    <citation type="submission" date="2015-01" db="EMBL/GenBank/DDBJ databases">
        <title>Evolution of Trichinella species and genotypes.</title>
        <authorList>
            <person name="Korhonen P.K."/>
            <person name="Edoardo P."/>
            <person name="Giuseppe L.R."/>
            <person name="Gasser R.B."/>
        </authorList>
    </citation>
    <scope>NUCLEOTIDE SEQUENCE [LARGE SCALE GENOMIC DNA]</scope>
    <source>
        <strain evidence="1">ISS1980</strain>
    </source>
</reference>
<protein>
    <submittedName>
        <fullName evidence="1">Uncharacterized protein</fullName>
    </submittedName>
</protein>
<evidence type="ECO:0000313" key="1">
    <source>
        <dbReference type="EMBL" id="KRZ63655.1"/>
    </source>
</evidence>
<dbReference type="AlphaFoldDB" id="A0A0V1LW61"/>
<feature type="non-terminal residue" evidence="1">
    <location>
        <position position="1"/>
    </location>
</feature>
<dbReference type="Proteomes" id="UP000054843">
    <property type="component" value="Unassembled WGS sequence"/>
</dbReference>
<organism evidence="1 2">
    <name type="scientific">Trichinella papuae</name>
    <dbReference type="NCBI Taxonomy" id="268474"/>
    <lineage>
        <taxon>Eukaryota</taxon>
        <taxon>Metazoa</taxon>
        <taxon>Ecdysozoa</taxon>
        <taxon>Nematoda</taxon>
        <taxon>Enoplea</taxon>
        <taxon>Dorylaimia</taxon>
        <taxon>Trichinellida</taxon>
        <taxon>Trichinellidae</taxon>
        <taxon>Trichinella</taxon>
    </lineage>
</organism>
<accession>A0A0V1LW61</accession>
<comment type="caution">
    <text evidence="1">The sequence shown here is derived from an EMBL/GenBank/DDBJ whole genome shotgun (WGS) entry which is preliminary data.</text>
</comment>